<keyword evidence="5" id="KW-1185">Reference proteome</keyword>
<dbReference type="AlphaFoldDB" id="A0A098Y6X8"/>
<dbReference type="PROSITE" id="PS51257">
    <property type="entry name" value="PROKAR_LIPOPROTEIN"/>
    <property type="match status" value="1"/>
</dbReference>
<feature type="signal peptide" evidence="2">
    <location>
        <begin position="1"/>
        <end position="23"/>
    </location>
</feature>
<organism evidence="4 5">
    <name type="scientific">Modestobacter caceresii</name>
    <dbReference type="NCBI Taxonomy" id="1522368"/>
    <lineage>
        <taxon>Bacteria</taxon>
        <taxon>Bacillati</taxon>
        <taxon>Actinomycetota</taxon>
        <taxon>Actinomycetes</taxon>
        <taxon>Geodermatophilales</taxon>
        <taxon>Geodermatophilaceae</taxon>
        <taxon>Modestobacter</taxon>
    </lineage>
</organism>
<keyword evidence="4" id="KW-0378">Hydrolase</keyword>
<dbReference type="PANTHER" id="PTHR31157">
    <property type="entry name" value="SCP DOMAIN-CONTAINING PROTEIN"/>
    <property type="match status" value="1"/>
</dbReference>
<feature type="region of interest" description="Disordered" evidence="1">
    <location>
        <begin position="29"/>
        <end position="51"/>
    </location>
</feature>
<dbReference type="GO" id="GO:0008233">
    <property type="term" value="F:peptidase activity"/>
    <property type="evidence" value="ECO:0007669"/>
    <property type="project" value="UniProtKB-KW"/>
</dbReference>
<gene>
    <name evidence="4" type="ORF">IN07_13135</name>
</gene>
<protein>
    <submittedName>
        <fullName evidence="4">Serine protease</fullName>
    </submittedName>
</protein>
<evidence type="ECO:0000313" key="5">
    <source>
        <dbReference type="Proteomes" id="UP000029713"/>
    </source>
</evidence>
<dbReference type="STRING" id="1522368.IN07_13135"/>
<dbReference type="InterPro" id="IPR035940">
    <property type="entry name" value="CAP_sf"/>
</dbReference>
<dbReference type="PANTHER" id="PTHR31157:SF1">
    <property type="entry name" value="SCP DOMAIN-CONTAINING PROTEIN"/>
    <property type="match status" value="1"/>
</dbReference>
<proteinExistence type="predicted"/>
<dbReference type="GO" id="GO:0006508">
    <property type="term" value="P:proteolysis"/>
    <property type="evidence" value="ECO:0007669"/>
    <property type="project" value="UniProtKB-KW"/>
</dbReference>
<dbReference type="Gene3D" id="3.40.33.10">
    <property type="entry name" value="CAP"/>
    <property type="match status" value="1"/>
</dbReference>
<feature type="chain" id="PRO_5038682882" evidence="2">
    <location>
        <begin position="24"/>
        <end position="206"/>
    </location>
</feature>
<reference evidence="4 5" key="1">
    <citation type="submission" date="2014-07" db="EMBL/GenBank/DDBJ databases">
        <title>Biosystematic studies on Modestobacter strains isolated from extreme hyper-arid desert soil and from historic building.</title>
        <authorList>
            <person name="Bukarasam K."/>
            <person name="Bull A."/>
            <person name="Girard G."/>
            <person name="van Wezel G."/>
            <person name="Goodfellow M."/>
        </authorList>
    </citation>
    <scope>NUCLEOTIDE SEQUENCE [LARGE SCALE GENOMIC DNA]</scope>
    <source>
        <strain evidence="4 5">KNN45-2b</strain>
    </source>
</reference>
<evidence type="ECO:0000313" key="4">
    <source>
        <dbReference type="EMBL" id="KGH46197.1"/>
    </source>
</evidence>
<feature type="domain" description="SCP" evidence="3">
    <location>
        <begin position="61"/>
        <end position="175"/>
    </location>
</feature>
<dbReference type="RefSeq" id="WP_036336281.1">
    <property type="nucleotide sequence ID" value="NZ_JPMX01000057.1"/>
</dbReference>
<dbReference type="Pfam" id="PF00188">
    <property type="entry name" value="CAP"/>
    <property type="match status" value="1"/>
</dbReference>
<dbReference type="OrthoDB" id="68195at2"/>
<accession>A0A098Y6X8</accession>
<comment type="caution">
    <text evidence="4">The sequence shown here is derived from an EMBL/GenBank/DDBJ whole genome shotgun (WGS) entry which is preliminary data.</text>
</comment>
<dbReference type="CDD" id="cd05379">
    <property type="entry name" value="CAP_bacterial"/>
    <property type="match status" value="1"/>
</dbReference>
<evidence type="ECO:0000256" key="2">
    <source>
        <dbReference type="SAM" id="SignalP"/>
    </source>
</evidence>
<keyword evidence="2" id="KW-0732">Signal</keyword>
<dbReference type="Proteomes" id="UP000029713">
    <property type="component" value="Unassembled WGS sequence"/>
</dbReference>
<dbReference type="EMBL" id="JPMX01000057">
    <property type="protein sequence ID" value="KGH46197.1"/>
    <property type="molecule type" value="Genomic_DNA"/>
</dbReference>
<dbReference type="InterPro" id="IPR014044">
    <property type="entry name" value="CAP_dom"/>
</dbReference>
<evidence type="ECO:0000256" key="1">
    <source>
        <dbReference type="SAM" id="MobiDB-lite"/>
    </source>
</evidence>
<name>A0A098Y6X8_9ACTN</name>
<dbReference type="SUPFAM" id="SSF55797">
    <property type="entry name" value="PR-1-like"/>
    <property type="match status" value="1"/>
</dbReference>
<keyword evidence="4" id="KW-0645">Protease</keyword>
<evidence type="ECO:0000259" key="3">
    <source>
        <dbReference type="Pfam" id="PF00188"/>
    </source>
</evidence>
<feature type="region of interest" description="Disordered" evidence="1">
    <location>
        <begin position="179"/>
        <end position="206"/>
    </location>
</feature>
<sequence>MFRLRAALVAVLAVLLGSTGCVVTSSSSGSGALVDSAPAPQSAPAGDGDAPAEEQIARAVFDRVNAEREARGLEPVAWNDALATVARDWSAEMADTGEFVHQDIREVLQGDELAGFESVGENIFSATGPVPAGTIHAGWMRSDGHRANVLNPGWDRLGVGVFCAADGSVWATQEFGRTAGADRPAVASSTPPVEPITRPADDGPTC</sequence>